<dbReference type="AlphaFoldDB" id="A0A8C1RYE5"/>
<proteinExistence type="predicted"/>
<dbReference type="PANTHER" id="PTHR42780:SF1">
    <property type="entry name" value="ISOLEUCINE--TRNA LIGASE, CYTOPLASMIC"/>
    <property type="match status" value="1"/>
</dbReference>
<reference evidence="1" key="2">
    <citation type="submission" date="2025-09" db="UniProtKB">
        <authorList>
            <consortium name="Ensembl"/>
        </authorList>
    </citation>
    <scope>IDENTIFICATION</scope>
</reference>
<dbReference type="GO" id="GO:0004822">
    <property type="term" value="F:isoleucine-tRNA ligase activity"/>
    <property type="evidence" value="ECO:0007669"/>
    <property type="project" value="InterPro"/>
</dbReference>
<dbReference type="Ensembl" id="ENSCCRT00010135650.1">
    <property type="protein sequence ID" value="ENSCCRP00010122168.1"/>
    <property type="gene ID" value="ENSCCRG00010053303.1"/>
</dbReference>
<dbReference type="InterPro" id="IPR023586">
    <property type="entry name" value="Ile-tRNA-ligase_type2"/>
</dbReference>
<dbReference type="GO" id="GO:0006428">
    <property type="term" value="P:isoleucyl-tRNA aminoacylation"/>
    <property type="evidence" value="ECO:0007669"/>
    <property type="project" value="TreeGrafter"/>
</dbReference>
<reference evidence="1" key="1">
    <citation type="submission" date="2025-08" db="UniProtKB">
        <authorList>
            <consortium name="Ensembl"/>
        </authorList>
    </citation>
    <scope>IDENTIFICATION</scope>
</reference>
<evidence type="ECO:0000313" key="1">
    <source>
        <dbReference type="Ensembl" id="ENSCCRP00010122168.1"/>
    </source>
</evidence>
<dbReference type="PANTHER" id="PTHR42780">
    <property type="entry name" value="SOLEUCYL-TRNA SYNTHETASE"/>
    <property type="match status" value="1"/>
</dbReference>
<accession>A0A8C1RYE5</accession>
<evidence type="ECO:0000313" key="2">
    <source>
        <dbReference type="Proteomes" id="UP000694427"/>
    </source>
</evidence>
<keyword evidence="2" id="KW-1185">Reference proteome</keyword>
<name>A0A8C1RYE5_CYPCA</name>
<protein>
    <submittedName>
        <fullName evidence="1">Uncharacterized protein</fullName>
    </submittedName>
</protein>
<organism evidence="1 2">
    <name type="scientific">Cyprinus carpio</name>
    <name type="common">Common carp</name>
    <dbReference type="NCBI Taxonomy" id="7962"/>
    <lineage>
        <taxon>Eukaryota</taxon>
        <taxon>Metazoa</taxon>
        <taxon>Chordata</taxon>
        <taxon>Craniata</taxon>
        <taxon>Vertebrata</taxon>
        <taxon>Euteleostomi</taxon>
        <taxon>Actinopterygii</taxon>
        <taxon>Neopterygii</taxon>
        <taxon>Teleostei</taxon>
        <taxon>Ostariophysi</taxon>
        <taxon>Cypriniformes</taxon>
        <taxon>Cyprinidae</taxon>
        <taxon>Cyprininae</taxon>
        <taxon>Cyprinus</taxon>
    </lineage>
</organism>
<dbReference type="Proteomes" id="UP000694427">
    <property type="component" value="Unplaced"/>
</dbReference>
<sequence length="167" mass="18964">FVTFDMKQRTPSQYEAHSDAQVLVLLDVSPDQSMLDEGVAREVINRMTCSKPGHLVPSDEITVYFQPAEEYLDKVIQAHTDFIFATTKAPLKPYPVAHNASVIVQEKTQSECVWRSAACSSADDLIPTFFLILNPYLVGRVVHIIQPLYSINFTQKITILTFWVRYP</sequence>